<dbReference type="KEGG" id="asha:G8E00_15310"/>
<reference evidence="1 2" key="1">
    <citation type="submission" date="2020-03" db="EMBL/GenBank/DDBJ databases">
        <authorList>
            <person name="Zhu W."/>
        </authorList>
    </citation>
    <scope>NUCLEOTIDE SEQUENCE [LARGE SCALE GENOMIC DNA]</scope>
    <source>
        <strain evidence="1 2">323-1</strain>
    </source>
</reference>
<dbReference type="AlphaFoldDB" id="A0A6G8RZ24"/>
<accession>A0A6G8RZ24</accession>
<keyword evidence="2" id="KW-1185">Reference proteome</keyword>
<name>A0A6G8RZ24_9GAMM</name>
<organism evidence="1 2">
    <name type="scientific">Acinetobacter shaoyimingii</name>
    <dbReference type="NCBI Taxonomy" id="2715164"/>
    <lineage>
        <taxon>Bacteria</taxon>
        <taxon>Pseudomonadati</taxon>
        <taxon>Pseudomonadota</taxon>
        <taxon>Gammaproteobacteria</taxon>
        <taxon>Moraxellales</taxon>
        <taxon>Moraxellaceae</taxon>
        <taxon>Acinetobacter</taxon>
    </lineage>
</organism>
<protein>
    <submittedName>
        <fullName evidence="1">Uncharacterized protein</fullName>
    </submittedName>
</protein>
<dbReference type="Proteomes" id="UP000502297">
    <property type="component" value="Chromosome"/>
</dbReference>
<evidence type="ECO:0000313" key="2">
    <source>
        <dbReference type="Proteomes" id="UP000502297"/>
    </source>
</evidence>
<evidence type="ECO:0000313" key="1">
    <source>
        <dbReference type="EMBL" id="QIO07202.1"/>
    </source>
</evidence>
<proteinExistence type="predicted"/>
<dbReference type="EMBL" id="CP049801">
    <property type="protein sequence ID" value="QIO07202.1"/>
    <property type="molecule type" value="Genomic_DNA"/>
</dbReference>
<gene>
    <name evidence="1" type="ORF">G8E00_15310</name>
</gene>
<sequence length="141" mass="15918">MLMTACQTNYVLTPSQPSEAALVANSFENGLSTELEINYQTAFNHLKQAYGRCVAFTDTDKEIFIFSDNRLEQDLEMGTLFARGEGGIYFHKTTVEGLKNNKTRLTVYLPSNYPFPRTRFKQDVKRALGQDKECNVTSAAN</sequence>